<comment type="subcellular location">
    <subcellularLocation>
        <location evidence="1">Membrane</location>
        <topology evidence="1">Multi-pass membrane protein</topology>
    </subcellularLocation>
</comment>
<evidence type="ECO:0000259" key="7">
    <source>
        <dbReference type="Pfam" id="PF04138"/>
    </source>
</evidence>
<evidence type="ECO:0000256" key="5">
    <source>
        <dbReference type="ARBA" id="ARBA00023136"/>
    </source>
</evidence>
<dbReference type="GO" id="GO:0005886">
    <property type="term" value="C:plasma membrane"/>
    <property type="evidence" value="ECO:0007669"/>
    <property type="project" value="TreeGrafter"/>
</dbReference>
<dbReference type="Pfam" id="PF04138">
    <property type="entry name" value="GtrA_DPMS_TM"/>
    <property type="match status" value="1"/>
</dbReference>
<dbReference type="PATRIC" id="fig|48936.3.peg.875"/>
<dbReference type="AlphaFoldDB" id="A0A0B9AHI5"/>
<evidence type="ECO:0000256" key="6">
    <source>
        <dbReference type="SAM" id="Phobius"/>
    </source>
</evidence>
<evidence type="ECO:0000256" key="2">
    <source>
        <dbReference type="ARBA" id="ARBA00009399"/>
    </source>
</evidence>
<dbReference type="PANTHER" id="PTHR38459:SF1">
    <property type="entry name" value="PROPHAGE BACTOPRENOL-LINKED GLUCOSE TRANSLOCASE HOMOLOG"/>
    <property type="match status" value="1"/>
</dbReference>
<comment type="similarity">
    <text evidence="2">Belongs to the GtrA family.</text>
</comment>
<evidence type="ECO:0000256" key="4">
    <source>
        <dbReference type="ARBA" id="ARBA00022989"/>
    </source>
</evidence>
<feature type="transmembrane region" description="Helical" evidence="6">
    <location>
        <begin position="12"/>
        <end position="32"/>
    </location>
</feature>
<dbReference type="STRING" id="48936.NJ75_00864"/>
<dbReference type="InterPro" id="IPR007267">
    <property type="entry name" value="GtrA_DPMS_TM"/>
</dbReference>
<sequence>MARARMLEIIRYLVAGAVNTAFGFGIYAALVWLGLDRYLAQAIGYVLGTAFNYVTYSRGVFAGSAPAKLRFVLSYLGNYIVNLLVLRLASHYLADPYAAGAATTVLVVVLNYIVLKRWVFRPSAS</sequence>
<proteinExistence type="inferred from homology"/>
<reference evidence="8 9" key="1">
    <citation type="submission" date="2014-10" db="EMBL/GenBank/DDBJ databases">
        <title>Draft genome sequence of Novosphingobium subterraneum DSM 12447.</title>
        <authorList>
            <person name="Gan H.M."/>
            <person name="Gan H.Y."/>
            <person name="Savka M.A."/>
        </authorList>
    </citation>
    <scope>NUCLEOTIDE SEQUENCE [LARGE SCALE GENOMIC DNA]</scope>
    <source>
        <strain evidence="8 9">DSM 12447</strain>
    </source>
</reference>
<feature type="transmembrane region" description="Helical" evidence="6">
    <location>
        <begin position="38"/>
        <end position="57"/>
    </location>
</feature>
<keyword evidence="3 6" id="KW-0812">Transmembrane</keyword>
<name>A0A0B9AHI5_9SPHN</name>
<feature type="transmembrane region" description="Helical" evidence="6">
    <location>
        <begin position="96"/>
        <end position="115"/>
    </location>
</feature>
<dbReference type="EMBL" id="JRVC01000003">
    <property type="protein sequence ID" value="KHS48781.1"/>
    <property type="molecule type" value="Genomic_DNA"/>
</dbReference>
<feature type="domain" description="GtrA/DPMS transmembrane" evidence="7">
    <location>
        <begin position="11"/>
        <end position="120"/>
    </location>
</feature>
<keyword evidence="9" id="KW-1185">Reference proteome</keyword>
<dbReference type="PANTHER" id="PTHR38459">
    <property type="entry name" value="PROPHAGE BACTOPRENOL-LINKED GLUCOSE TRANSLOCASE HOMOLOG"/>
    <property type="match status" value="1"/>
</dbReference>
<feature type="transmembrane region" description="Helical" evidence="6">
    <location>
        <begin position="69"/>
        <end position="90"/>
    </location>
</feature>
<evidence type="ECO:0000313" key="8">
    <source>
        <dbReference type="EMBL" id="KHS48781.1"/>
    </source>
</evidence>
<evidence type="ECO:0000313" key="9">
    <source>
        <dbReference type="Proteomes" id="UP000031338"/>
    </source>
</evidence>
<evidence type="ECO:0000256" key="1">
    <source>
        <dbReference type="ARBA" id="ARBA00004141"/>
    </source>
</evidence>
<dbReference type="Proteomes" id="UP000031338">
    <property type="component" value="Unassembled WGS sequence"/>
</dbReference>
<accession>A0A0B9AHI5</accession>
<evidence type="ECO:0000256" key="3">
    <source>
        <dbReference type="ARBA" id="ARBA00022692"/>
    </source>
</evidence>
<comment type="caution">
    <text evidence="8">The sequence shown here is derived from an EMBL/GenBank/DDBJ whole genome shotgun (WGS) entry which is preliminary data.</text>
</comment>
<protein>
    <submittedName>
        <fullName evidence="8">GtrA-like protein</fullName>
    </submittedName>
</protein>
<keyword evidence="5 6" id="KW-0472">Membrane</keyword>
<keyword evidence="4 6" id="KW-1133">Transmembrane helix</keyword>
<gene>
    <name evidence="8" type="ORF">NJ75_00864</name>
</gene>
<dbReference type="InterPro" id="IPR051401">
    <property type="entry name" value="GtrA_CellWall_Glycosyl"/>
</dbReference>
<organism evidence="8 9">
    <name type="scientific">Novosphingobium subterraneum</name>
    <dbReference type="NCBI Taxonomy" id="48936"/>
    <lineage>
        <taxon>Bacteria</taxon>
        <taxon>Pseudomonadati</taxon>
        <taxon>Pseudomonadota</taxon>
        <taxon>Alphaproteobacteria</taxon>
        <taxon>Sphingomonadales</taxon>
        <taxon>Sphingomonadaceae</taxon>
        <taxon>Novosphingobium</taxon>
    </lineage>
</organism>
<dbReference type="GO" id="GO:0000271">
    <property type="term" value="P:polysaccharide biosynthetic process"/>
    <property type="evidence" value="ECO:0007669"/>
    <property type="project" value="InterPro"/>
</dbReference>